<dbReference type="PANTHER" id="PTHR32552">
    <property type="entry name" value="FERRICHROME IRON RECEPTOR-RELATED"/>
    <property type="match status" value="1"/>
</dbReference>
<dbReference type="Pfam" id="PF13620">
    <property type="entry name" value="CarboxypepD_reg"/>
    <property type="match status" value="1"/>
</dbReference>
<dbReference type="Gene3D" id="2.60.40.1120">
    <property type="entry name" value="Carboxypeptidase-like, regulatory domain"/>
    <property type="match status" value="1"/>
</dbReference>
<proteinExistence type="inferred from homology"/>
<feature type="chain" id="PRO_5015636357" evidence="16">
    <location>
        <begin position="24"/>
        <end position="795"/>
    </location>
</feature>
<keyword evidence="11 14" id="KW-0472">Membrane</keyword>
<evidence type="ECO:0000256" key="3">
    <source>
        <dbReference type="ARBA" id="ARBA00022448"/>
    </source>
</evidence>
<organism evidence="19 20">
    <name type="scientific">Flavipsychrobacter stenotrophus</name>
    <dbReference type="NCBI Taxonomy" id="2077091"/>
    <lineage>
        <taxon>Bacteria</taxon>
        <taxon>Pseudomonadati</taxon>
        <taxon>Bacteroidota</taxon>
        <taxon>Chitinophagia</taxon>
        <taxon>Chitinophagales</taxon>
        <taxon>Chitinophagaceae</taxon>
        <taxon>Flavipsychrobacter</taxon>
    </lineage>
</organism>
<dbReference type="GO" id="GO:0009279">
    <property type="term" value="C:cell outer membrane"/>
    <property type="evidence" value="ECO:0007669"/>
    <property type="project" value="UniProtKB-SubCell"/>
</dbReference>
<dbReference type="InterPro" id="IPR036942">
    <property type="entry name" value="Beta-barrel_TonB_sf"/>
</dbReference>
<sequence>MKQNILQSAFLCLLVLSFASSMAQTGTIKGIITTTDNQPVPDAVIMISNITKHTGNDGSFLIIKMQPGTYSLSAFYPGHDTIKQQVLVEADKVAAIYISLHISAQQLKEVVVSTTKNKYKADKASNSLRLNEPLKDVPQNIQIVSGAALADQQVISMSDGAIRNVSGATKLEHWGDLYARINMRGSQIAAFRNGVNVVNSSWGPLTEDMSFTDHIEFVKGPAGFMMANGDPSGMYNVVTKKPTGNTTSGEASLTMGSYDLYRATVDVDGRLDKAGKLSYRLNLMDQTKNSFRPYEYNNRYSIAPVLSYKLNDLTTLTFEYTLQHVKMSNVGSYYAYSTKGYAQLPIDFTVAQPGLDPTIINDHSSFLNLQHKINDQWKITAQAAYLKYDQTGSSMWPTKVNDDGTMIRNVSIWDAASEIKSGQAYVNGDMNTGNIHHRILGGLDMSTKNYMADWSQSHDLDSVGAEFNTYQPVYGTPVNGYPVFDRTRSLEERANAAYGTINQRSTGLYLQDELGFMDNKLRLTLAGRYTYVSQSAYGGKPDIGKQFTPRVGLSYSLNTQTSFYALFDEAFIPQTGVMRNGAKVKPITGDNIEAGVKKEWMNGKWNTTLSVYRIMKNNELTTDPNNSAAEGFSVVLGEKVTQGVEFDMKGELAKGLNLIVNYAYTDSRVTSVATGITEMKAGNRIPGYAMHNINAWLSYKIQSGALSGVGVSAGFNYQADRDTWSWGTAGTKNLPDYFRLDGGLFWEKGNLKLTANVFNLLNTYLYSGSYYAYGGFYYWQAEAPRNSRLSITYKF</sequence>
<dbReference type="InterPro" id="IPR008969">
    <property type="entry name" value="CarboxyPept-like_regulatory"/>
</dbReference>
<evidence type="ECO:0000256" key="15">
    <source>
        <dbReference type="RuleBase" id="RU003357"/>
    </source>
</evidence>
<dbReference type="NCBIfam" id="TIGR01783">
    <property type="entry name" value="TonB-siderophor"/>
    <property type="match status" value="1"/>
</dbReference>
<keyword evidence="3 14" id="KW-0813">Transport</keyword>
<evidence type="ECO:0000313" key="20">
    <source>
        <dbReference type="Proteomes" id="UP000239872"/>
    </source>
</evidence>
<dbReference type="Pfam" id="PF07715">
    <property type="entry name" value="Plug"/>
    <property type="match status" value="1"/>
</dbReference>
<keyword evidence="13 14" id="KW-0998">Cell outer membrane</keyword>
<evidence type="ECO:0000259" key="18">
    <source>
        <dbReference type="Pfam" id="PF07715"/>
    </source>
</evidence>
<feature type="signal peptide" evidence="16">
    <location>
        <begin position="1"/>
        <end position="23"/>
    </location>
</feature>
<dbReference type="Pfam" id="PF00593">
    <property type="entry name" value="TonB_dep_Rec_b-barrel"/>
    <property type="match status" value="1"/>
</dbReference>
<keyword evidence="6 14" id="KW-0812">Transmembrane</keyword>
<comment type="subcellular location">
    <subcellularLocation>
        <location evidence="1 14">Cell outer membrane</location>
        <topology evidence="1 14">Multi-pass membrane protein</topology>
    </subcellularLocation>
</comment>
<evidence type="ECO:0000313" key="19">
    <source>
        <dbReference type="EMBL" id="PQJ10320.1"/>
    </source>
</evidence>
<dbReference type="PANTHER" id="PTHR32552:SF68">
    <property type="entry name" value="FERRICHROME OUTER MEMBRANE TRANSPORTER_PHAGE RECEPTOR"/>
    <property type="match status" value="1"/>
</dbReference>
<accession>A0A2S7STT0</accession>
<dbReference type="Gene3D" id="2.40.170.20">
    <property type="entry name" value="TonB-dependent receptor, beta-barrel domain"/>
    <property type="match status" value="1"/>
</dbReference>
<keyword evidence="4 14" id="KW-1134">Transmembrane beta strand</keyword>
<dbReference type="InterPro" id="IPR012910">
    <property type="entry name" value="Plug_dom"/>
</dbReference>
<dbReference type="GO" id="GO:0015344">
    <property type="term" value="F:siderophore uptake transmembrane transporter activity"/>
    <property type="evidence" value="ECO:0007669"/>
    <property type="project" value="TreeGrafter"/>
</dbReference>
<keyword evidence="7 16" id="KW-0732">Signal</keyword>
<evidence type="ECO:0000256" key="4">
    <source>
        <dbReference type="ARBA" id="ARBA00022452"/>
    </source>
</evidence>
<evidence type="ECO:0000256" key="14">
    <source>
        <dbReference type="PROSITE-ProRule" id="PRU01360"/>
    </source>
</evidence>
<evidence type="ECO:0000256" key="11">
    <source>
        <dbReference type="ARBA" id="ARBA00023136"/>
    </source>
</evidence>
<evidence type="ECO:0000256" key="16">
    <source>
        <dbReference type="SAM" id="SignalP"/>
    </source>
</evidence>
<name>A0A2S7STT0_9BACT</name>
<keyword evidence="20" id="KW-1185">Reference proteome</keyword>
<dbReference type="OrthoDB" id="9775095at2"/>
<evidence type="ECO:0000256" key="5">
    <source>
        <dbReference type="ARBA" id="ARBA00022496"/>
    </source>
</evidence>
<dbReference type="RefSeq" id="WP_105040167.1">
    <property type="nucleotide sequence ID" value="NZ_PPSL01000004.1"/>
</dbReference>
<dbReference type="PROSITE" id="PS52016">
    <property type="entry name" value="TONB_DEPENDENT_REC_3"/>
    <property type="match status" value="1"/>
</dbReference>
<keyword evidence="8" id="KW-0408">Iron</keyword>
<dbReference type="SUPFAM" id="SSF56935">
    <property type="entry name" value="Porins"/>
    <property type="match status" value="1"/>
</dbReference>
<keyword evidence="5" id="KW-0410">Iron transport</keyword>
<evidence type="ECO:0000256" key="13">
    <source>
        <dbReference type="ARBA" id="ARBA00023237"/>
    </source>
</evidence>
<dbReference type="EMBL" id="PPSL01000004">
    <property type="protein sequence ID" value="PQJ10320.1"/>
    <property type="molecule type" value="Genomic_DNA"/>
</dbReference>
<evidence type="ECO:0000256" key="2">
    <source>
        <dbReference type="ARBA" id="ARBA00009810"/>
    </source>
</evidence>
<reference evidence="19 20" key="1">
    <citation type="submission" date="2018-01" db="EMBL/GenBank/DDBJ databases">
        <title>A novel member of the phylum Bacteroidetes isolated from glacier ice.</title>
        <authorList>
            <person name="Liu Q."/>
            <person name="Xin Y.-H."/>
        </authorList>
    </citation>
    <scope>NUCLEOTIDE SEQUENCE [LARGE SCALE GENOMIC DNA]</scope>
    <source>
        <strain evidence="19 20">RB1R16</strain>
    </source>
</reference>
<feature type="domain" description="TonB-dependent receptor plug" evidence="18">
    <location>
        <begin position="134"/>
        <end position="233"/>
    </location>
</feature>
<dbReference type="Proteomes" id="UP000239872">
    <property type="component" value="Unassembled WGS sequence"/>
</dbReference>
<dbReference type="GO" id="GO:0015891">
    <property type="term" value="P:siderophore transport"/>
    <property type="evidence" value="ECO:0007669"/>
    <property type="project" value="InterPro"/>
</dbReference>
<evidence type="ECO:0000256" key="9">
    <source>
        <dbReference type="ARBA" id="ARBA00023065"/>
    </source>
</evidence>
<keyword evidence="10 15" id="KW-0798">TonB box</keyword>
<feature type="domain" description="TonB-dependent receptor-like beta-barrel" evidence="17">
    <location>
        <begin position="423"/>
        <end position="760"/>
    </location>
</feature>
<evidence type="ECO:0000256" key="6">
    <source>
        <dbReference type="ARBA" id="ARBA00022692"/>
    </source>
</evidence>
<evidence type="ECO:0000256" key="7">
    <source>
        <dbReference type="ARBA" id="ARBA00022729"/>
    </source>
</evidence>
<evidence type="ECO:0000256" key="10">
    <source>
        <dbReference type="ARBA" id="ARBA00023077"/>
    </source>
</evidence>
<dbReference type="GO" id="GO:0038023">
    <property type="term" value="F:signaling receptor activity"/>
    <property type="evidence" value="ECO:0007669"/>
    <property type="project" value="InterPro"/>
</dbReference>
<dbReference type="InterPro" id="IPR000531">
    <property type="entry name" value="Beta-barrel_TonB"/>
</dbReference>
<dbReference type="CDD" id="cd01347">
    <property type="entry name" value="ligand_gated_channel"/>
    <property type="match status" value="1"/>
</dbReference>
<comment type="caution">
    <text evidence="19">The sequence shown here is derived from an EMBL/GenBank/DDBJ whole genome shotgun (WGS) entry which is preliminary data.</text>
</comment>
<dbReference type="AlphaFoldDB" id="A0A2S7STT0"/>
<evidence type="ECO:0000256" key="8">
    <source>
        <dbReference type="ARBA" id="ARBA00023004"/>
    </source>
</evidence>
<dbReference type="InterPro" id="IPR010105">
    <property type="entry name" value="TonB_sidphr_rcpt"/>
</dbReference>
<dbReference type="Gene3D" id="2.170.130.10">
    <property type="entry name" value="TonB-dependent receptor, plug domain"/>
    <property type="match status" value="1"/>
</dbReference>
<evidence type="ECO:0000256" key="12">
    <source>
        <dbReference type="ARBA" id="ARBA00023170"/>
    </source>
</evidence>
<evidence type="ECO:0000256" key="1">
    <source>
        <dbReference type="ARBA" id="ARBA00004571"/>
    </source>
</evidence>
<dbReference type="InterPro" id="IPR037066">
    <property type="entry name" value="Plug_dom_sf"/>
</dbReference>
<keyword evidence="12 19" id="KW-0675">Receptor</keyword>
<gene>
    <name evidence="19" type="ORF">CJD36_015800</name>
</gene>
<protein>
    <submittedName>
        <fullName evidence="19">TonB-dependent siderophore receptor</fullName>
    </submittedName>
</protein>
<dbReference type="InterPro" id="IPR039426">
    <property type="entry name" value="TonB-dep_rcpt-like"/>
</dbReference>
<comment type="similarity">
    <text evidence="2 14 15">Belongs to the TonB-dependent receptor family.</text>
</comment>
<keyword evidence="9" id="KW-0406">Ion transport</keyword>
<dbReference type="SUPFAM" id="SSF49464">
    <property type="entry name" value="Carboxypeptidase regulatory domain-like"/>
    <property type="match status" value="1"/>
</dbReference>
<evidence type="ECO:0000259" key="17">
    <source>
        <dbReference type="Pfam" id="PF00593"/>
    </source>
</evidence>